<dbReference type="AlphaFoldDB" id="M0ZXG2"/>
<evidence type="ECO:0000313" key="2">
    <source>
        <dbReference type="Proteomes" id="UP000011115"/>
    </source>
</evidence>
<dbReference type="Gramene" id="PGSC0003DMT400010087">
    <property type="protein sequence ID" value="PGSC0003DMT400010087"/>
    <property type="gene ID" value="PGSC0003DMG400003950"/>
</dbReference>
<reference evidence="1" key="2">
    <citation type="submission" date="2015-06" db="UniProtKB">
        <authorList>
            <consortium name="EnsemblPlants"/>
        </authorList>
    </citation>
    <scope>IDENTIFICATION</scope>
    <source>
        <strain evidence="1">DM1-3 516 R44</strain>
    </source>
</reference>
<proteinExistence type="predicted"/>
<name>M0ZXG2_SOLTU</name>
<protein>
    <submittedName>
        <fullName evidence="1">Pentatricopeptide repeat-containing protein</fullName>
    </submittedName>
</protein>
<dbReference type="InterPro" id="IPR046848">
    <property type="entry name" value="E_motif"/>
</dbReference>
<dbReference type="InParanoid" id="M0ZXG2"/>
<dbReference type="GO" id="GO:0003723">
    <property type="term" value="F:RNA binding"/>
    <property type="evidence" value="ECO:0007669"/>
    <property type="project" value="InterPro"/>
</dbReference>
<dbReference type="InterPro" id="IPR046960">
    <property type="entry name" value="PPR_At4g14850-like_plant"/>
</dbReference>
<dbReference type="EnsemblPlants" id="PGSC0003DMT400010087">
    <property type="protein sequence ID" value="PGSC0003DMT400010087"/>
    <property type="gene ID" value="PGSC0003DMG400003950"/>
</dbReference>
<organism evidence="1 2">
    <name type="scientific">Solanum tuberosum</name>
    <name type="common">Potato</name>
    <dbReference type="NCBI Taxonomy" id="4113"/>
    <lineage>
        <taxon>Eukaryota</taxon>
        <taxon>Viridiplantae</taxon>
        <taxon>Streptophyta</taxon>
        <taxon>Embryophyta</taxon>
        <taxon>Tracheophyta</taxon>
        <taxon>Spermatophyta</taxon>
        <taxon>Magnoliopsida</taxon>
        <taxon>eudicotyledons</taxon>
        <taxon>Gunneridae</taxon>
        <taxon>Pentapetalae</taxon>
        <taxon>asterids</taxon>
        <taxon>lamiids</taxon>
        <taxon>Solanales</taxon>
        <taxon>Solanaceae</taxon>
        <taxon>Solanoideae</taxon>
        <taxon>Solaneae</taxon>
        <taxon>Solanum</taxon>
    </lineage>
</organism>
<dbReference type="PANTHER" id="PTHR47926">
    <property type="entry name" value="PENTATRICOPEPTIDE REPEAT-CONTAINING PROTEIN"/>
    <property type="match status" value="1"/>
</dbReference>
<dbReference type="ExpressionAtlas" id="M0ZXG2">
    <property type="expression patterns" value="baseline"/>
</dbReference>
<accession>M0ZXG2</accession>
<dbReference type="Proteomes" id="UP000011115">
    <property type="component" value="Unassembled WGS sequence"/>
</dbReference>
<dbReference type="Gene3D" id="1.25.40.10">
    <property type="entry name" value="Tetratricopeptide repeat domain"/>
    <property type="match status" value="1"/>
</dbReference>
<dbReference type="Pfam" id="PF20431">
    <property type="entry name" value="E_motif"/>
    <property type="match status" value="1"/>
</dbReference>
<dbReference type="eggNOG" id="KOG4197">
    <property type="taxonomic scope" value="Eukaryota"/>
</dbReference>
<evidence type="ECO:0000313" key="1">
    <source>
        <dbReference type="EnsemblPlants" id="PGSC0003DMT400010087"/>
    </source>
</evidence>
<keyword evidence="2" id="KW-1185">Reference proteome</keyword>
<dbReference type="PaxDb" id="4113-PGSC0003DMT400010087"/>
<dbReference type="HOGENOM" id="CLU_1211602_0_0_1"/>
<dbReference type="OMA" id="QECAVEQ"/>
<dbReference type="InterPro" id="IPR011990">
    <property type="entry name" value="TPR-like_helical_dom_sf"/>
</dbReference>
<reference evidence="2" key="1">
    <citation type="journal article" date="2011" name="Nature">
        <title>Genome sequence and analysis of the tuber crop potato.</title>
        <authorList>
            <consortium name="The Potato Genome Sequencing Consortium"/>
        </authorList>
    </citation>
    <scope>NUCLEOTIDE SEQUENCE [LARGE SCALE GENOMIC DNA]</scope>
    <source>
        <strain evidence="2">cv. DM1-3 516 R44</strain>
    </source>
</reference>
<dbReference type="PANTHER" id="PTHR47926:SF365">
    <property type="entry name" value="DYW DOMAIN-CONTAINING PROTEIN"/>
    <property type="match status" value="1"/>
</dbReference>
<dbReference type="GO" id="GO:0009451">
    <property type="term" value="P:RNA modification"/>
    <property type="evidence" value="ECO:0007669"/>
    <property type="project" value="InterPro"/>
</dbReference>
<sequence>MLQYQWQECAVEQKTMRHRKIADRQVFDEMTERDVVSWNSIVNGYVKVVVGQQFFDEMPQRNLVGWNVMVTGNPTDGLNLCADLVSSSLEDTEIDHVKNMKQGEGDHVLPDEITFVGVLCARAREGLNIPIESNLPLTSSLRSELLGLARFSGDVMLGEQIANKLIEQDSEKFWCHLLLVNIYAAASRWDEVAQTKERMKKRGKQHQDVEVMVFPISSADDVLFAERCK</sequence>